<reference evidence="3" key="1">
    <citation type="submission" date="2020-06" db="EMBL/GenBank/DDBJ databases">
        <title>WGS assembly of Ceratodon purpureus strain R40.</title>
        <authorList>
            <person name="Carey S.B."/>
            <person name="Jenkins J."/>
            <person name="Shu S."/>
            <person name="Lovell J.T."/>
            <person name="Sreedasyam A."/>
            <person name="Maumus F."/>
            <person name="Tiley G.P."/>
            <person name="Fernandez-Pozo N."/>
            <person name="Barry K."/>
            <person name="Chen C."/>
            <person name="Wang M."/>
            <person name="Lipzen A."/>
            <person name="Daum C."/>
            <person name="Saski C.A."/>
            <person name="Payton A.C."/>
            <person name="Mcbreen J.C."/>
            <person name="Conrad R.E."/>
            <person name="Kollar L.M."/>
            <person name="Olsson S."/>
            <person name="Huttunen S."/>
            <person name="Landis J.B."/>
            <person name="Wickett N.J."/>
            <person name="Johnson M.G."/>
            <person name="Rensing S.A."/>
            <person name="Grimwood J."/>
            <person name="Schmutz J."/>
            <person name="Mcdaniel S.F."/>
        </authorList>
    </citation>
    <scope>NUCLEOTIDE SEQUENCE</scope>
    <source>
        <strain evidence="3">R40</strain>
    </source>
</reference>
<name>A0A8T0IFF4_CERPU</name>
<dbReference type="AlphaFoldDB" id="A0A8T0IFF4"/>
<accession>A0A8T0IFF4</accession>
<organism evidence="3 4">
    <name type="scientific">Ceratodon purpureus</name>
    <name type="common">Fire moss</name>
    <name type="synonym">Dicranum purpureum</name>
    <dbReference type="NCBI Taxonomy" id="3225"/>
    <lineage>
        <taxon>Eukaryota</taxon>
        <taxon>Viridiplantae</taxon>
        <taxon>Streptophyta</taxon>
        <taxon>Embryophyta</taxon>
        <taxon>Bryophyta</taxon>
        <taxon>Bryophytina</taxon>
        <taxon>Bryopsida</taxon>
        <taxon>Dicranidae</taxon>
        <taxon>Pseudoditrichales</taxon>
        <taxon>Ditrichaceae</taxon>
        <taxon>Ceratodon</taxon>
    </lineage>
</organism>
<dbReference type="Proteomes" id="UP000822688">
    <property type="component" value="Chromosome 4"/>
</dbReference>
<dbReference type="InterPro" id="IPR056650">
    <property type="entry name" value="DUF7748"/>
</dbReference>
<dbReference type="EMBL" id="CM026424">
    <property type="protein sequence ID" value="KAG0581233.1"/>
    <property type="molecule type" value="Genomic_DNA"/>
</dbReference>
<keyword evidence="4" id="KW-1185">Reference proteome</keyword>
<comment type="caution">
    <text evidence="3">The sequence shown here is derived from an EMBL/GenBank/DDBJ whole genome shotgun (WGS) entry which is preliminary data.</text>
</comment>
<evidence type="ECO:0000313" key="4">
    <source>
        <dbReference type="Proteomes" id="UP000822688"/>
    </source>
</evidence>
<evidence type="ECO:0000313" key="3">
    <source>
        <dbReference type="EMBL" id="KAG0581233.1"/>
    </source>
</evidence>
<evidence type="ECO:0000259" key="2">
    <source>
        <dbReference type="Pfam" id="PF24928"/>
    </source>
</evidence>
<sequence>MVKIKVRNDLDAPIDLKEGHPGNFREITTIEPGESYKIDFLPEATYREYKCVVSTDSSMIVNLSSDDLSESPEEIVITKNADGKLIFKLRKKNGFDLGNVTSDANIERGTAAVGKFFSKYVKGPVLSWLPGKSKDKKQAEAAAAEAHRKQAEDEAAEAHRKQAEDEAAEAHRKQAEDEAAEAHRKQAEDEAAEAHRKQAEDEAAEAHRKQAEDEAAEAHRKQAEDEAAEAHRKQAEDEAAEAHRKQAVQS</sequence>
<proteinExistence type="predicted"/>
<dbReference type="Pfam" id="PF24928">
    <property type="entry name" value="DUF7748"/>
    <property type="match status" value="1"/>
</dbReference>
<protein>
    <recommendedName>
        <fullName evidence="2">DUF7748 domain-containing protein</fullName>
    </recommendedName>
</protein>
<feature type="region of interest" description="Disordered" evidence="1">
    <location>
        <begin position="129"/>
        <end position="250"/>
    </location>
</feature>
<evidence type="ECO:0000256" key="1">
    <source>
        <dbReference type="SAM" id="MobiDB-lite"/>
    </source>
</evidence>
<feature type="compositionally biased region" description="Basic and acidic residues" evidence="1">
    <location>
        <begin position="132"/>
        <end position="244"/>
    </location>
</feature>
<gene>
    <name evidence="3" type="ORF">KC19_4G234700</name>
</gene>
<feature type="domain" description="DUF7748" evidence="2">
    <location>
        <begin position="2"/>
        <end position="92"/>
    </location>
</feature>